<name>A0A5J5F8P8_9PEZI</name>
<dbReference type="InParanoid" id="A0A5J5F8P8"/>
<organism evidence="2 3">
    <name type="scientific">Sphaerosporella brunnea</name>
    <dbReference type="NCBI Taxonomy" id="1250544"/>
    <lineage>
        <taxon>Eukaryota</taxon>
        <taxon>Fungi</taxon>
        <taxon>Dikarya</taxon>
        <taxon>Ascomycota</taxon>
        <taxon>Pezizomycotina</taxon>
        <taxon>Pezizomycetes</taxon>
        <taxon>Pezizales</taxon>
        <taxon>Pyronemataceae</taxon>
        <taxon>Sphaerosporella</taxon>
    </lineage>
</organism>
<dbReference type="SUPFAM" id="SSF57850">
    <property type="entry name" value="RING/U-box"/>
    <property type="match status" value="1"/>
</dbReference>
<dbReference type="OrthoDB" id="1431934at2759"/>
<proteinExistence type="predicted"/>
<evidence type="ECO:0000256" key="1">
    <source>
        <dbReference type="SAM" id="MobiDB-lite"/>
    </source>
</evidence>
<dbReference type="PANTHER" id="PTHR11685">
    <property type="entry name" value="RBR FAMILY RING FINGER AND IBR DOMAIN-CONTAINING"/>
    <property type="match status" value="1"/>
</dbReference>
<evidence type="ECO:0000313" key="3">
    <source>
        <dbReference type="Proteomes" id="UP000326924"/>
    </source>
</evidence>
<feature type="compositionally biased region" description="Acidic residues" evidence="1">
    <location>
        <begin position="163"/>
        <end position="175"/>
    </location>
</feature>
<dbReference type="CDD" id="cd20336">
    <property type="entry name" value="Rcat_RBR"/>
    <property type="match status" value="1"/>
</dbReference>
<dbReference type="GO" id="GO:0004842">
    <property type="term" value="F:ubiquitin-protein transferase activity"/>
    <property type="evidence" value="ECO:0007669"/>
    <property type="project" value="InterPro"/>
</dbReference>
<reference evidence="2 3" key="1">
    <citation type="submission" date="2019-09" db="EMBL/GenBank/DDBJ databases">
        <title>Draft genome of the ectomycorrhizal ascomycete Sphaerosporella brunnea.</title>
        <authorList>
            <consortium name="DOE Joint Genome Institute"/>
            <person name="Benucci G.M."/>
            <person name="Marozzi G."/>
            <person name="Antonielli L."/>
            <person name="Sanchez S."/>
            <person name="Marco P."/>
            <person name="Wang X."/>
            <person name="Falini L.B."/>
            <person name="Barry K."/>
            <person name="Haridas S."/>
            <person name="Lipzen A."/>
            <person name="Labutti K."/>
            <person name="Grigoriev I.V."/>
            <person name="Murat C."/>
            <person name="Martin F."/>
            <person name="Albertini E."/>
            <person name="Donnini D."/>
            <person name="Bonito G."/>
        </authorList>
    </citation>
    <scope>NUCLEOTIDE SEQUENCE [LARGE SCALE GENOMIC DNA]</scope>
    <source>
        <strain evidence="2 3">Sb_GMNB300</strain>
    </source>
</reference>
<dbReference type="InterPro" id="IPR031127">
    <property type="entry name" value="E3_UB_ligase_RBR"/>
</dbReference>
<sequence>MPNLLHHQAIPQLLAPAAHGSLQPRLAQRVQALHRPAAADEHPRGVRGMGAAAVSRGLLPRRLLPQRRAAAQAAALATRLPWHAGKSCARVSKASEREICRIARRCPRCATPIEIRGGCAHMCCVVCEFEFCYDCGYPWLLWLRDGGVHPCRERAARIAWLEQQDDEEEEEEEEEMKGITTAA</sequence>
<protein>
    <submittedName>
        <fullName evidence="2">Uncharacterized protein</fullName>
    </submittedName>
</protein>
<dbReference type="Gene3D" id="1.20.120.1750">
    <property type="match status" value="1"/>
</dbReference>
<accession>A0A5J5F8P8</accession>
<feature type="region of interest" description="Disordered" evidence="1">
    <location>
        <begin position="162"/>
        <end position="183"/>
    </location>
</feature>
<comment type="caution">
    <text evidence="2">The sequence shown here is derived from an EMBL/GenBank/DDBJ whole genome shotgun (WGS) entry which is preliminary data.</text>
</comment>
<dbReference type="Proteomes" id="UP000326924">
    <property type="component" value="Unassembled WGS sequence"/>
</dbReference>
<keyword evidence="3" id="KW-1185">Reference proteome</keyword>
<dbReference type="GO" id="GO:0016567">
    <property type="term" value="P:protein ubiquitination"/>
    <property type="evidence" value="ECO:0007669"/>
    <property type="project" value="InterPro"/>
</dbReference>
<gene>
    <name evidence="2" type="ORF">FN846DRAFT_78444</name>
</gene>
<evidence type="ECO:0000313" key="2">
    <source>
        <dbReference type="EMBL" id="KAA8913622.1"/>
    </source>
</evidence>
<dbReference type="AlphaFoldDB" id="A0A5J5F8P8"/>
<dbReference type="Pfam" id="PF22191">
    <property type="entry name" value="IBR_1"/>
    <property type="match status" value="1"/>
</dbReference>
<dbReference type="EMBL" id="VXIS01000013">
    <property type="protein sequence ID" value="KAA8913622.1"/>
    <property type="molecule type" value="Genomic_DNA"/>
</dbReference>